<dbReference type="Gene3D" id="3.40.190.150">
    <property type="entry name" value="Bordetella uptake gene, domain 1"/>
    <property type="match status" value="1"/>
</dbReference>
<dbReference type="Gene3D" id="3.40.190.10">
    <property type="entry name" value="Periplasmic binding protein-like II"/>
    <property type="match status" value="1"/>
</dbReference>
<comment type="caution">
    <text evidence="3">The sequence shown here is derived from an EMBL/GenBank/DDBJ whole genome shotgun (WGS) entry which is preliminary data.</text>
</comment>
<accession>A0A9X2ARW5</accession>
<proteinExistence type="inferred from homology"/>
<gene>
    <name evidence="3" type="ORF">MMF98_22280</name>
</gene>
<sequence length="319" mass="34111">MKPSSFVRLAASAFFVFTASLASAQDFPNKPIELLVAFPAGGGSDALARGIADSASRQMPQPMIVVNKPGAAGTIGFAEGASAKPDGYKITVVSPELLITPYLGIGKVTYQDFKPVGRFNEDPCTVAVQVNSPFKTIEAFIQHVKANPGKVNVANSGAGSINHVCAAALEDKAGLKINHIPYLGSGPMINALLGDQVDAAVISPAEVSSFVKAGKMRLLAVMSKERAKGFEDVPTFRERNIDLVMSTWRGLVVPKATPDAIVAKLGEVLAKVNADPAYQQILERQNLGRILENREQFAAFLKQGDEQYKRIVPMLQMTK</sequence>
<reference evidence="3" key="1">
    <citation type="submission" date="2022-03" db="EMBL/GenBank/DDBJ databases">
        <authorList>
            <person name="Woo C.Y."/>
        </authorList>
    </citation>
    <scope>NUCLEOTIDE SEQUENCE</scope>
    <source>
        <strain evidence="3">CYS-02</strain>
    </source>
</reference>
<name>A0A9X2ARW5_9BURK</name>
<evidence type="ECO:0000256" key="2">
    <source>
        <dbReference type="SAM" id="SignalP"/>
    </source>
</evidence>
<dbReference type="RefSeq" id="WP_243309536.1">
    <property type="nucleotide sequence ID" value="NZ_JALGBI010000003.1"/>
</dbReference>
<dbReference type="CDD" id="cd07012">
    <property type="entry name" value="PBP2_Bug_TTT"/>
    <property type="match status" value="1"/>
</dbReference>
<feature type="signal peptide" evidence="2">
    <location>
        <begin position="1"/>
        <end position="24"/>
    </location>
</feature>
<organism evidence="3 4">
    <name type="scientific">Variovorax terrae</name>
    <dbReference type="NCBI Taxonomy" id="2923278"/>
    <lineage>
        <taxon>Bacteria</taxon>
        <taxon>Pseudomonadati</taxon>
        <taxon>Pseudomonadota</taxon>
        <taxon>Betaproteobacteria</taxon>
        <taxon>Burkholderiales</taxon>
        <taxon>Comamonadaceae</taxon>
        <taxon>Variovorax</taxon>
    </lineage>
</organism>
<dbReference type="SUPFAM" id="SSF53850">
    <property type="entry name" value="Periplasmic binding protein-like II"/>
    <property type="match status" value="1"/>
</dbReference>
<dbReference type="EMBL" id="JALGBI010000003">
    <property type="protein sequence ID" value="MCJ0765952.1"/>
    <property type="molecule type" value="Genomic_DNA"/>
</dbReference>
<dbReference type="PIRSF" id="PIRSF017082">
    <property type="entry name" value="YflP"/>
    <property type="match status" value="1"/>
</dbReference>
<dbReference type="PANTHER" id="PTHR42928:SF5">
    <property type="entry name" value="BLR1237 PROTEIN"/>
    <property type="match status" value="1"/>
</dbReference>
<evidence type="ECO:0000313" key="3">
    <source>
        <dbReference type="EMBL" id="MCJ0765952.1"/>
    </source>
</evidence>
<feature type="chain" id="PRO_5040983681" evidence="2">
    <location>
        <begin position="25"/>
        <end position="319"/>
    </location>
</feature>
<dbReference type="InterPro" id="IPR005064">
    <property type="entry name" value="BUG"/>
</dbReference>
<evidence type="ECO:0000256" key="1">
    <source>
        <dbReference type="ARBA" id="ARBA00006987"/>
    </source>
</evidence>
<dbReference type="Proteomes" id="UP001139447">
    <property type="component" value="Unassembled WGS sequence"/>
</dbReference>
<dbReference type="InterPro" id="IPR042100">
    <property type="entry name" value="Bug_dom1"/>
</dbReference>
<protein>
    <submittedName>
        <fullName evidence="3">Tripartite tricarboxylate transporter substrate binding protein</fullName>
    </submittedName>
</protein>
<evidence type="ECO:0000313" key="4">
    <source>
        <dbReference type="Proteomes" id="UP001139447"/>
    </source>
</evidence>
<dbReference type="PANTHER" id="PTHR42928">
    <property type="entry name" value="TRICARBOXYLATE-BINDING PROTEIN"/>
    <property type="match status" value="1"/>
</dbReference>
<keyword evidence="4" id="KW-1185">Reference proteome</keyword>
<comment type="similarity">
    <text evidence="1">Belongs to the UPF0065 (bug) family.</text>
</comment>
<keyword evidence="2" id="KW-0732">Signal</keyword>
<dbReference type="AlphaFoldDB" id="A0A9X2ARW5"/>
<dbReference type="Pfam" id="PF03401">
    <property type="entry name" value="TctC"/>
    <property type="match status" value="1"/>
</dbReference>